<feature type="domain" description="RNA-binding S4" evidence="6">
    <location>
        <begin position="8"/>
        <end position="73"/>
    </location>
</feature>
<dbReference type="GO" id="GO:0003727">
    <property type="term" value="F:single-stranded RNA binding"/>
    <property type="evidence" value="ECO:0007669"/>
    <property type="project" value="InterPro"/>
</dbReference>
<reference evidence="7" key="1">
    <citation type="submission" date="2022-05" db="EMBL/GenBank/DDBJ databases">
        <authorList>
            <person name="Sun X."/>
        </authorList>
    </citation>
    <scope>NUCLEOTIDE SEQUENCE</scope>
    <source>
        <strain evidence="7">Ai-910</strain>
    </source>
</reference>
<organism evidence="7 8">
    <name type="scientific">Xiashengella succiniciproducens</name>
    <dbReference type="NCBI Taxonomy" id="2949635"/>
    <lineage>
        <taxon>Bacteria</taxon>
        <taxon>Pseudomonadati</taxon>
        <taxon>Bacteroidota</taxon>
        <taxon>Bacteroidia</taxon>
        <taxon>Marinilabiliales</taxon>
        <taxon>Marinilabiliaceae</taxon>
        <taxon>Xiashengella</taxon>
    </lineage>
</organism>
<sequence length="132" mass="15147">MMEEKEQIRIDKYLWAVRLFKTRSIAAEECKKGRVMIDGQPVKSSRVVKVGDIISVKSPPIVKQYKVLALAGNRMGAKLTPDFIKDVTPEEDLEFLRLTQIANKLNRPRGLGRPTKKERRDLDEFFDSGEDL</sequence>
<dbReference type="EMBL" id="CP098400">
    <property type="protein sequence ID" value="URW80185.1"/>
    <property type="molecule type" value="Genomic_DNA"/>
</dbReference>
<evidence type="ECO:0000256" key="3">
    <source>
        <dbReference type="ARBA" id="ARBA00023125"/>
    </source>
</evidence>
<keyword evidence="2 4" id="KW-0694">RNA-binding</keyword>
<dbReference type="GO" id="GO:0034605">
    <property type="term" value="P:cellular response to heat"/>
    <property type="evidence" value="ECO:0007669"/>
    <property type="project" value="InterPro"/>
</dbReference>
<evidence type="ECO:0000259" key="6">
    <source>
        <dbReference type="SMART" id="SM00363"/>
    </source>
</evidence>
<dbReference type="SMART" id="SM00363">
    <property type="entry name" value="S4"/>
    <property type="match status" value="1"/>
</dbReference>
<accession>A0A9J6ZRF3</accession>
<evidence type="ECO:0000313" key="8">
    <source>
        <dbReference type="Proteomes" id="UP001056426"/>
    </source>
</evidence>
<dbReference type="Gene3D" id="3.10.290.10">
    <property type="entry name" value="RNA-binding S4 domain"/>
    <property type="match status" value="1"/>
</dbReference>
<dbReference type="CDD" id="cd00165">
    <property type="entry name" value="S4"/>
    <property type="match status" value="1"/>
</dbReference>
<evidence type="ECO:0000256" key="4">
    <source>
        <dbReference type="PROSITE-ProRule" id="PRU00182"/>
    </source>
</evidence>
<dbReference type="PIRSF" id="PIRSF016821">
    <property type="entry name" value="HSP15"/>
    <property type="match status" value="1"/>
</dbReference>
<evidence type="ECO:0000256" key="1">
    <source>
        <dbReference type="ARBA" id="ARBA00008396"/>
    </source>
</evidence>
<reference evidence="7" key="2">
    <citation type="submission" date="2022-06" db="EMBL/GenBank/DDBJ databases">
        <title>Xiashengella guii gen. nov. sp. nov., a bacterium isolated form anaerobic digestion tank.</title>
        <authorList>
            <person name="Huang H."/>
        </authorList>
    </citation>
    <scope>NUCLEOTIDE SEQUENCE</scope>
    <source>
        <strain evidence="7">Ai-910</strain>
    </source>
</reference>
<protein>
    <submittedName>
        <fullName evidence="7">RNA-binding S4 domain-containing protein</fullName>
    </submittedName>
</protein>
<dbReference type="GO" id="GO:0043023">
    <property type="term" value="F:ribosomal large subunit binding"/>
    <property type="evidence" value="ECO:0007669"/>
    <property type="project" value="InterPro"/>
</dbReference>
<name>A0A9J6ZRF3_9BACT</name>
<keyword evidence="8" id="KW-1185">Reference proteome</keyword>
<dbReference type="InterPro" id="IPR036986">
    <property type="entry name" value="S4_RNA-bd_sf"/>
</dbReference>
<dbReference type="Proteomes" id="UP001056426">
    <property type="component" value="Chromosome"/>
</dbReference>
<gene>
    <name evidence="7" type="ORF">M9189_02270</name>
</gene>
<dbReference type="PROSITE" id="PS50889">
    <property type="entry name" value="S4"/>
    <property type="match status" value="1"/>
</dbReference>
<proteinExistence type="inferred from homology"/>
<dbReference type="GO" id="GO:0003677">
    <property type="term" value="F:DNA binding"/>
    <property type="evidence" value="ECO:0007669"/>
    <property type="project" value="UniProtKB-KW"/>
</dbReference>
<dbReference type="SUPFAM" id="SSF55174">
    <property type="entry name" value="Alpha-L RNA-binding motif"/>
    <property type="match status" value="1"/>
</dbReference>
<keyword evidence="3" id="KW-0238">DNA-binding</keyword>
<evidence type="ECO:0000256" key="5">
    <source>
        <dbReference type="SAM" id="MobiDB-lite"/>
    </source>
</evidence>
<dbReference type="Pfam" id="PF01479">
    <property type="entry name" value="S4"/>
    <property type="match status" value="1"/>
</dbReference>
<dbReference type="KEGG" id="alkq:M9189_02270"/>
<dbReference type="InterPro" id="IPR025708">
    <property type="entry name" value="HSP15"/>
</dbReference>
<dbReference type="InterPro" id="IPR002942">
    <property type="entry name" value="S4_RNA-bd"/>
</dbReference>
<comment type="similarity">
    <text evidence="1">Belongs to the HSP15 family.</text>
</comment>
<feature type="region of interest" description="Disordered" evidence="5">
    <location>
        <begin position="107"/>
        <end position="132"/>
    </location>
</feature>
<dbReference type="AlphaFoldDB" id="A0A9J6ZRF3"/>
<dbReference type="RefSeq" id="WP_250724307.1">
    <property type="nucleotide sequence ID" value="NZ_CP098400.1"/>
</dbReference>
<evidence type="ECO:0000256" key="2">
    <source>
        <dbReference type="ARBA" id="ARBA00022884"/>
    </source>
</evidence>
<evidence type="ECO:0000313" key="7">
    <source>
        <dbReference type="EMBL" id="URW80185.1"/>
    </source>
</evidence>